<keyword evidence="3" id="KW-1185">Reference proteome</keyword>
<gene>
    <name evidence="2" type="ORF">LIER_18494</name>
</gene>
<dbReference type="EMBL" id="BAABME010004440">
    <property type="protein sequence ID" value="GAA0162389.1"/>
    <property type="molecule type" value="Genomic_DNA"/>
</dbReference>
<feature type="chain" id="PRO_5043719074" evidence="1">
    <location>
        <begin position="28"/>
        <end position="76"/>
    </location>
</feature>
<feature type="signal peptide" evidence="1">
    <location>
        <begin position="1"/>
        <end position="27"/>
    </location>
</feature>
<accession>A0AAV3QEC9</accession>
<proteinExistence type="predicted"/>
<dbReference type="InterPro" id="IPR040273">
    <property type="entry name" value="PIP1"/>
</dbReference>
<reference evidence="2 3" key="1">
    <citation type="submission" date="2024-01" db="EMBL/GenBank/DDBJ databases">
        <title>The complete chloroplast genome sequence of Lithospermum erythrorhizon: insights into the phylogenetic relationship among Boraginaceae species and the maternal lineages of purple gromwells.</title>
        <authorList>
            <person name="Okada T."/>
            <person name="Watanabe K."/>
        </authorList>
    </citation>
    <scope>NUCLEOTIDE SEQUENCE [LARGE SCALE GENOMIC DNA]</scope>
</reference>
<dbReference type="PANTHER" id="PTHR37245">
    <property type="entry name" value="PAMP-INDUCED SECRETED PEPTIDE 1"/>
    <property type="match status" value="1"/>
</dbReference>
<dbReference type="AlphaFoldDB" id="A0AAV3QEC9"/>
<dbReference type="PANTHER" id="PTHR37245:SF4">
    <property type="entry name" value="PAMP-INDUCED SECRETED PEPTIDE 1"/>
    <property type="match status" value="1"/>
</dbReference>
<evidence type="ECO:0000256" key="1">
    <source>
        <dbReference type="SAM" id="SignalP"/>
    </source>
</evidence>
<keyword evidence="1" id="KW-0732">Signal</keyword>
<sequence>MGICWRASNMWITIFVLVAIIGQLADAGRPLMAPDFAGANHLRSYPSSSIYEQAKDTMSSLLERLASGPSPKGPGH</sequence>
<name>A0AAV3QEC9_LITER</name>
<protein>
    <submittedName>
        <fullName evidence="2">Uncharacterized protein</fullName>
    </submittedName>
</protein>
<dbReference type="Proteomes" id="UP001454036">
    <property type="component" value="Unassembled WGS sequence"/>
</dbReference>
<evidence type="ECO:0000313" key="2">
    <source>
        <dbReference type="EMBL" id="GAA0162389.1"/>
    </source>
</evidence>
<evidence type="ECO:0000313" key="3">
    <source>
        <dbReference type="Proteomes" id="UP001454036"/>
    </source>
</evidence>
<comment type="caution">
    <text evidence="2">The sequence shown here is derived from an EMBL/GenBank/DDBJ whole genome shotgun (WGS) entry which is preliminary data.</text>
</comment>
<dbReference type="GO" id="GO:0006952">
    <property type="term" value="P:defense response"/>
    <property type="evidence" value="ECO:0007669"/>
    <property type="project" value="InterPro"/>
</dbReference>
<organism evidence="2 3">
    <name type="scientific">Lithospermum erythrorhizon</name>
    <name type="common">Purple gromwell</name>
    <name type="synonym">Lithospermum officinale var. erythrorhizon</name>
    <dbReference type="NCBI Taxonomy" id="34254"/>
    <lineage>
        <taxon>Eukaryota</taxon>
        <taxon>Viridiplantae</taxon>
        <taxon>Streptophyta</taxon>
        <taxon>Embryophyta</taxon>
        <taxon>Tracheophyta</taxon>
        <taxon>Spermatophyta</taxon>
        <taxon>Magnoliopsida</taxon>
        <taxon>eudicotyledons</taxon>
        <taxon>Gunneridae</taxon>
        <taxon>Pentapetalae</taxon>
        <taxon>asterids</taxon>
        <taxon>lamiids</taxon>
        <taxon>Boraginales</taxon>
        <taxon>Boraginaceae</taxon>
        <taxon>Boraginoideae</taxon>
        <taxon>Lithospermeae</taxon>
        <taxon>Lithospermum</taxon>
    </lineage>
</organism>